<dbReference type="OrthoDB" id="6363363at2759"/>
<organism evidence="3 4">
    <name type="scientific">Symbiodinium natans</name>
    <dbReference type="NCBI Taxonomy" id="878477"/>
    <lineage>
        <taxon>Eukaryota</taxon>
        <taxon>Sar</taxon>
        <taxon>Alveolata</taxon>
        <taxon>Dinophyceae</taxon>
        <taxon>Suessiales</taxon>
        <taxon>Symbiodiniaceae</taxon>
        <taxon>Symbiodinium</taxon>
    </lineage>
</organism>
<dbReference type="Pfam" id="PF00400">
    <property type="entry name" value="WD40"/>
    <property type="match status" value="3"/>
</dbReference>
<evidence type="ECO:0000256" key="2">
    <source>
        <dbReference type="ARBA" id="ARBA00022737"/>
    </source>
</evidence>
<dbReference type="InterPro" id="IPR001680">
    <property type="entry name" value="WD40_rpt"/>
</dbReference>
<dbReference type="PANTHER" id="PTHR19848:SF8">
    <property type="entry name" value="F-BOX AND WD REPEAT DOMAIN CONTAINING 7"/>
    <property type="match status" value="1"/>
</dbReference>
<keyword evidence="2" id="KW-0677">Repeat</keyword>
<evidence type="ECO:0000313" key="3">
    <source>
        <dbReference type="EMBL" id="CAE7464015.1"/>
    </source>
</evidence>
<dbReference type="InterPro" id="IPR036322">
    <property type="entry name" value="WD40_repeat_dom_sf"/>
</dbReference>
<sequence length="208" mass="21846">MAFGGSDGKLCVLATDTMTVELTLEMANWLTSLAWSSCGERLAAGCDDGKLHVFRAGSPECAIQHEDRIWASTFHPDFAHVVATGAVDGKIRIASTTTSTAESVSRGNEVVTSAAWNPAGDALAVGGDGGTLRFSLDEVFDDVPKRGGYSAVPGFERFSPPKAKDAITVETKDEGGKVLDKGAPEVTFSLNVSPVLLSVLDQIAKEVE</sequence>
<protein>
    <submittedName>
        <fullName evidence="3">HET-E1 protein</fullName>
    </submittedName>
</protein>
<dbReference type="Gene3D" id="2.130.10.10">
    <property type="entry name" value="YVTN repeat-like/Quinoprotein amine dehydrogenase"/>
    <property type="match status" value="2"/>
</dbReference>
<keyword evidence="4" id="KW-1185">Reference proteome</keyword>
<comment type="caution">
    <text evidence="3">The sequence shown here is derived from an EMBL/GenBank/DDBJ whole genome shotgun (WGS) entry which is preliminary data.</text>
</comment>
<dbReference type="EMBL" id="CAJNDS010002412">
    <property type="protein sequence ID" value="CAE7464015.1"/>
    <property type="molecule type" value="Genomic_DNA"/>
</dbReference>
<evidence type="ECO:0000313" key="4">
    <source>
        <dbReference type="Proteomes" id="UP000604046"/>
    </source>
</evidence>
<feature type="non-terminal residue" evidence="3">
    <location>
        <position position="1"/>
    </location>
</feature>
<dbReference type="InterPro" id="IPR015943">
    <property type="entry name" value="WD40/YVTN_repeat-like_dom_sf"/>
</dbReference>
<evidence type="ECO:0000256" key="1">
    <source>
        <dbReference type="ARBA" id="ARBA00022574"/>
    </source>
</evidence>
<dbReference type="PANTHER" id="PTHR19848">
    <property type="entry name" value="WD40 REPEAT PROTEIN"/>
    <property type="match status" value="1"/>
</dbReference>
<dbReference type="AlphaFoldDB" id="A0A812S5B0"/>
<dbReference type="SMART" id="SM00320">
    <property type="entry name" value="WD40"/>
    <property type="match status" value="3"/>
</dbReference>
<proteinExistence type="predicted"/>
<reference evidence="3" key="1">
    <citation type="submission" date="2021-02" db="EMBL/GenBank/DDBJ databases">
        <authorList>
            <person name="Dougan E. K."/>
            <person name="Rhodes N."/>
            <person name="Thang M."/>
            <person name="Chan C."/>
        </authorList>
    </citation>
    <scope>NUCLEOTIDE SEQUENCE</scope>
</reference>
<gene>
    <name evidence="3" type="primary">HET-E1</name>
    <name evidence="3" type="ORF">SNAT2548_LOCUS25879</name>
</gene>
<dbReference type="SUPFAM" id="SSF50978">
    <property type="entry name" value="WD40 repeat-like"/>
    <property type="match status" value="1"/>
</dbReference>
<name>A0A812S5B0_9DINO</name>
<accession>A0A812S5B0</accession>
<dbReference type="Proteomes" id="UP000604046">
    <property type="component" value="Unassembled WGS sequence"/>
</dbReference>
<keyword evidence="1" id="KW-0853">WD repeat</keyword>